<dbReference type="GO" id="GO:0019185">
    <property type="term" value="C:snRNA-activating protein complex"/>
    <property type="evidence" value="ECO:0007669"/>
    <property type="project" value="TreeGrafter"/>
</dbReference>
<dbReference type="PANTHER" id="PTHR15131:SF3">
    <property type="entry name" value="SNRNA-ACTIVATING PROTEIN COMPLEX SUBUNIT 1"/>
    <property type="match status" value="1"/>
</dbReference>
<dbReference type="Proteomes" id="UP000070544">
    <property type="component" value="Unassembled WGS sequence"/>
</dbReference>
<evidence type="ECO:0000313" key="2">
    <source>
        <dbReference type="Proteomes" id="UP000070544"/>
    </source>
</evidence>
<dbReference type="InterPro" id="IPR019188">
    <property type="entry name" value="SNAPC1"/>
</dbReference>
<dbReference type="GO" id="GO:0042795">
    <property type="term" value="P:snRNA transcription by RNA polymerase II"/>
    <property type="evidence" value="ECO:0007669"/>
    <property type="project" value="TreeGrafter"/>
</dbReference>
<accession>A0A139A563</accession>
<reference evidence="1 2" key="1">
    <citation type="journal article" date="2015" name="Genome Biol. Evol.">
        <title>Phylogenomic analyses indicate that early fungi evolved digesting cell walls of algal ancestors of land plants.</title>
        <authorList>
            <person name="Chang Y."/>
            <person name="Wang S."/>
            <person name="Sekimoto S."/>
            <person name="Aerts A.L."/>
            <person name="Choi C."/>
            <person name="Clum A."/>
            <person name="LaButti K.M."/>
            <person name="Lindquist E.A."/>
            <person name="Yee Ngan C."/>
            <person name="Ohm R.A."/>
            <person name="Salamov A.A."/>
            <person name="Grigoriev I.V."/>
            <person name="Spatafora J.W."/>
            <person name="Berbee M.L."/>
        </authorList>
    </citation>
    <scope>NUCLEOTIDE SEQUENCE [LARGE SCALE GENOMIC DNA]</scope>
    <source>
        <strain evidence="1 2">JEL478</strain>
    </source>
</reference>
<dbReference type="PANTHER" id="PTHR15131">
    <property type="entry name" value="SMALL NUCLEAR RNA ACTIVATING COMPLEX, POLYPEPTIDE 1"/>
    <property type="match status" value="1"/>
</dbReference>
<dbReference type="STRING" id="1344416.A0A139A563"/>
<dbReference type="Pfam" id="PF09808">
    <property type="entry name" value="SNAPC1"/>
    <property type="match status" value="1"/>
</dbReference>
<keyword evidence="2" id="KW-1185">Reference proteome</keyword>
<proteinExistence type="predicted"/>
<organism evidence="1 2">
    <name type="scientific">Gonapodya prolifera (strain JEL478)</name>
    <name type="common">Monoblepharis prolifera</name>
    <dbReference type="NCBI Taxonomy" id="1344416"/>
    <lineage>
        <taxon>Eukaryota</taxon>
        <taxon>Fungi</taxon>
        <taxon>Fungi incertae sedis</taxon>
        <taxon>Chytridiomycota</taxon>
        <taxon>Chytridiomycota incertae sedis</taxon>
        <taxon>Monoblepharidomycetes</taxon>
        <taxon>Monoblepharidales</taxon>
        <taxon>Gonapodyaceae</taxon>
        <taxon>Gonapodya</taxon>
    </lineage>
</organism>
<name>A0A139A563_GONPJ</name>
<evidence type="ECO:0000313" key="1">
    <source>
        <dbReference type="EMBL" id="KXS11946.1"/>
    </source>
</evidence>
<dbReference type="GO" id="GO:0043565">
    <property type="term" value="F:sequence-specific DNA binding"/>
    <property type="evidence" value="ECO:0007669"/>
    <property type="project" value="TreeGrafter"/>
</dbReference>
<dbReference type="GO" id="GO:0042796">
    <property type="term" value="P:snRNA transcription by RNA polymerase III"/>
    <property type="evidence" value="ECO:0007669"/>
    <property type="project" value="TreeGrafter"/>
</dbReference>
<sequence length="89" mass="10358">MRLLYNQFLGYLSFQRSLGHQLGALFGLYLLYFTQPDEMPIQRIKLNQSIWGTMQQLIAFCKSQGLLEPVFLFHKMLRSGCFLHIAGTE</sequence>
<gene>
    <name evidence="1" type="ORF">M427DRAFT_60087</name>
</gene>
<dbReference type="EMBL" id="KQ965794">
    <property type="protein sequence ID" value="KXS11946.1"/>
    <property type="molecule type" value="Genomic_DNA"/>
</dbReference>
<dbReference type="AlphaFoldDB" id="A0A139A563"/>
<protein>
    <submittedName>
        <fullName evidence="1">Uncharacterized protein</fullName>
    </submittedName>
</protein>